<keyword evidence="1" id="KW-0472">Membrane</keyword>
<feature type="transmembrane region" description="Helical" evidence="1">
    <location>
        <begin position="48"/>
        <end position="68"/>
    </location>
</feature>
<dbReference type="Pfam" id="PF04403">
    <property type="entry name" value="PqiA"/>
    <property type="match status" value="1"/>
</dbReference>
<feature type="transmembrane region" description="Helical" evidence="1">
    <location>
        <begin position="171"/>
        <end position="188"/>
    </location>
</feature>
<organism evidence="2 3">
    <name type="scientific">Dyella acidisoli</name>
    <dbReference type="NCBI Taxonomy" id="1867834"/>
    <lineage>
        <taxon>Bacteria</taxon>
        <taxon>Pseudomonadati</taxon>
        <taxon>Pseudomonadota</taxon>
        <taxon>Gammaproteobacteria</taxon>
        <taxon>Lysobacterales</taxon>
        <taxon>Rhodanobacteraceae</taxon>
        <taxon>Dyella</taxon>
    </lineage>
</organism>
<keyword evidence="1" id="KW-0812">Transmembrane</keyword>
<dbReference type="Proteomes" id="UP001156670">
    <property type="component" value="Unassembled WGS sequence"/>
</dbReference>
<dbReference type="InterPro" id="IPR007498">
    <property type="entry name" value="PqiA-like"/>
</dbReference>
<dbReference type="RefSeq" id="WP_284319354.1">
    <property type="nucleotide sequence ID" value="NZ_BSOB01000005.1"/>
</dbReference>
<feature type="transmembrane region" description="Helical" evidence="1">
    <location>
        <begin position="143"/>
        <end position="165"/>
    </location>
</feature>
<accession>A0ABQ5XIT0</accession>
<comment type="caution">
    <text evidence="2">The sequence shown here is derived from an EMBL/GenBank/DDBJ whole genome shotgun (WGS) entry which is preliminary data.</text>
</comment>
<feature type="transmembrane region" description="Helical" evidence="1">
    <location>
        <begin position="104"/>
        <end position="122"/>
    </location>
</feature>
<name>A0ABQ5XIT0_9GAMM</name>
<reference evidence="3" key="1">
    <citation type="journal article" date="2019" name="Int. J. Syst. Evol. Microbiol.">
        <title>The Global Catalogue of Microorganisms (GCM) 10K type strain sequencing project: providing services to taxonomists for standard genome sequencing and annotation.</title>
        <authorList>
            <consortium name="The Broad Institute Genomics Platform"/>
            <consortium name="The Broad Institute Genome Sequencing Center for Infectious Disease"/>
            <person name="Wu L."/>
            <person name="Ma J."/>
        </authorList>
    </citation>
    <scope>NUCLEOTIDE SEQUENCE [LARGE SCALE GENOMIC DNA]</scope>
    <source>
        <strain evidence="3">NBRC 111980</strain>
    </source>
</reference>
<evidence type="ECO:0000313" key="3">
    <source>
        <dbReference type="Proteomes" id="UP001156670"/>
    </source>
</evidence>
<gene>
    <name evidence="2" type="ORF">GCM10007901_05390</name>
</gene>
<keyword evidence="1" id="KW-1133">Transmembrane helix</keyword>
<evidence type="ECO:0000313" key="2">
    <source>
        <dbReference type="EMBL" id="GLQ91589.1"/>
    </source>
</evidence>
<dbReference type="EMBL" id="BSOB01000005">
    <property type="protein sequence ID" value="GLQ91589.1"/>
    <property type="molecule type" value="Genomic_DNA"/>
</dbReference>
<protein>
    <submittedName>
        <fullName evidence="2">Paraquat-inducible protein A</fullName>
    </submittedName>
</protein>
<sequence>MKAFPTLIVCEHCDAVYRRPTLAPGEGVRCEICAAPFLRLSRLDVDHWLALTMTSAVIYVIANVCPIIRVSFNGLHNETTLWRSVAALAHGPVTLMAVPATLTVIVVPLLHMLLLGWVLLYARRGRRAPGFRIVMKLLVTLRPWSMIEVALIGILVSIIKLAGFLHVVPGVGLWAMGVLTVLFTLIASPDTRHLWSLTESDVAV</sequence>
<proteinExistence type="predicted"/>
<evidence type="ECO:0000256" key="1">
    <source>
        <dbReference type="SAM" id="Phobius"/>
    </source>
</evidence>
<keyword evidence="3" id="KW-1185">Reference proteome</keyword>